<dbReference type="AlphaFoldDB" id="A0A014P5U1"/>
<keyword evidence="7" id="KW-0288">FMN</keyword>
<gene>
    <name evidence="16" type="ORF">X797_009338</name>
</gene>
<evidence type="ECO:0000256" key="3">
    <source>
        <dbReference type="ARBA" id="ARBA00010108"/>
    </source>
</evidence>
<protein>
    <recommendedName>
        <fullName evidence="5">Riboflavin kinase</fullName>
        <ecNumber evidence="4">2.7.1.26</ecNumber>
    </recommendedName>
    <alternativeName>
        <fullName evidence="12">Flavin mononucleotide kinase 1</fullName>
    </alternativeName>
</protein>
<dbReference type="GO" id="GO:0009231">
    <property type="term" value="P:riboflavin biosynthetic process"/>
    <property type="evidence" value="ECO:0007669"/>
    <property type="project" value="InterPro"/>
</dbReference>
<dbReference type="Gene3D" id="2.40.30.30">
    <property type="entry name" value="Riboflavin kinase-like"/>
    <property type="match status" value="1"/>
</dbReference>
<dbReference type="UniPathway" id="UPA00276">
    <property type="reaction ID" value="UER00406"/>
</dbReference>
<dbReference type="OrthoDB" id="276388at2759"/>
<name>A0A014P5U1_9HYPO</name>
<organism evidence="16 17">
    <name type="scientific">Metarhizium robertsii</name>
    <dbReference type="NCBI Taxonomy" id="568076"/>
    <lineage>
        <taxon>Eukaryota</taxon>
        <taxon>Fungi</taxon>
        <taxon>Dikarya</taxon>
        <taxon>Ascomycota</taxon>
        <taxon>Pezizomycotina</taxon>
        <taxon>Sordariomycetes</taxon>
        <taxon>Hypocreomycetidae</taxon>
        <taxon>Hypocreales</taxon>
        <taxon>Clavicipitaceae</taxon>
        <taxon>Metarhizium</taxon>
    </lineage>
</organism>
<dbReference type="InterPro" id="IPR023468">
    <property type="entry name" value="Riboflavin_kinase"/>
</dbReference>
<sequence length="601" mass="64457">MEDVPGWNAGPPRRQQTSRAAAAGLHLAATATSPSPLRPSRSLADLRTRTIDEPPLPPLPPRFYNPDLPPSPPPPYEVRRAQSSSALSLDASLIDAAEPDAPPKKKSTLGQRMHFTMTGLINNPVESSSHYSVIRHSWLPVIYNGPDTSVSVTILSDAPLPSNRTLWLRQKGLLGNVGMALQAMTSSRSDWIEVTPAQEAQVKHIPDQKECVIQRDLERFTRKARDKHKRHVPRETHIVRIPAAATDGYYYLVVCGGKDATKVLCRCPVFRVASMSQDAAVVRGASLSTLPLEIGLKVASTVGTLVAKKYIGVAGVVAEKSAGKYMAKQSVKKAATVAAKSYHGLGGPGIQHVVKESWRRQRAAGPATAGYTTELAVAVIGSDDGPEKPFPVKFEGAVERGTGSSSAELGFPTANLSGVPDAVRTPFSGVFAAWARLLPGGRNVPDGLSPDWHPAVVTIAPPRGAAPAVAPKNGVRVHVLHDFDDVAFFGGKLAVLLMGWLHPAAPPTAYSTDVVAQHALDIGTTLTSLDRDNWSPERTVARIKALKSERSLSDRLDGVTGKVVQGVDRIPLHRVAVRSQSEAMRDQCFGVGGIWIRRGYL</sequence>
<evidence type="ECO:0000259" key="15">
    <source>
        <dbReference type="SMART" id="SM00904"/>
    </source>
</evidence>
<reference evidence="16 17" key="1">
    <citation type="submission" date="2014-02" db="EMBL/GenBank/DDBJ databases">
        <title>The genome sequence of the entomopathogenic fungus Metarhizium robertsii ARSEF 2575.</title>
        <authorList>
            <person name="Giuliano Garisto Donzelli B."/>
            <person name="Roe B.A."/>
            <person name="Macmil S.L."/>
            <person name="Krasnoff S.B."/>
            <person name="Gibson D.M."/>
        </authorList>
    </citation>
    <scope>NUCLEOTIDE SEQUENCE [LARGE SCALE GENOMIC DNA]</scope>
    <source>
        <strain evidence="16 17">ARSEF 2575</strain>
    </source>
</reference>
<dbReference type="EMBL" id="JELW01000035">
    <property type="protein sequence ID" value="EXU97618.1"/>
    <property type="molecule type" value="Genomic_DNA"/>
</dbReference>
<dbReference type="EC" id="2.7.1.26" evidence="4"/>
<keyword evidence="6" id="KW-0285">Flavoprotein</keyword>
<dbReference type="HOGENOM" id="CLU_022880_1_0_1"/>
<dbReference type="InterPro" id="IPR015865">
    <property type="entry name" value="Riboflavin_kinase_bac/euk"/>
</dbReference>
<keyword evidence="11" id="KW-0067">ATP-binding</keyword>
<dbReference type="PANTHER" id="PTHR22749:SF6">
    <property type="entry name" value="RIBOFLAVIN KINASE"/>
    <property type="match status" value="1"/>
</dbReference>
<feature type="compositionally biased region" description="Pro residues" evidence="14">
    <location>
        <begin position="54"/>
        <end position="76"/>
    </location>
</feature>
<evidence type="ECO:0000256" key="2">
    <source>
        <dbReference type="ARBA" id="ARBA00005201"/>
    </source>
</evidence>
<evidence type="ECO:0000256" key="9">
    <source>
        <dbReference type="ARBA" id="ARBA00022741"/>
    </source>
</evidence>
<comment type="catalytic activity">
    <reaction evidence="13">
        <text>riboflavin + ATP = FMN + ADP + H(+)</text>
        <dbReference type="Rhea" id="RHEA:14357"/>
        <dbReference type="ChEBI" id="CHEBI:15378"/>
        <dbReference type="ChEBI" id="CHEBI:30616"/>
        <dbReference type="ChEBI" id="CHEBI:57986"/>
        <dbReference type="ChEBI" id="CHEBI:58210"/>
        <dbReference type="ChEBI" id="CHEBI:456216"/>
        <dbReference type="EC" id="2.7.1.26"/>
    </reaction>
</comment>
<dbReference type="SUPFAM" id="SSF82114">
    <property type="entry name" value="Riboflavin kinase-like"/>
    <property type="match status" value="1"/>
</dbReference>
<dbReference type="PANTHER" id="PTHR22749">
    <property type="entry name" value="RIBOFLAVIN KINASE/FMN ADENYLYLTRANSFERASE"/>
    <property type="match status" value="1"/>
</dbReference>
<dbReference type="Proteomes" id="UP000030151">
    <property type="component" value="Unassembled WGS sequence"/>
</dbReference>
<evidence type="ECO:0000256" key="10">
    <source>
        <dbReference type="ARBA" id="ARBA00022777"/>
    </source>
</evidence>
<comment type="caution">
    <text evidence="16">The sequence shown here is derived from an EMBL/GenBank/DDBJ whole genome shotgun (WGS) entry which is preliminary data.</text>
</comment>
<dbReference type="SMART" id="SM00904">
    <property type="entry name" value="Flavokinase"/>
    <property type="match status" value="1"/>
</dbReference>
<feature type="region of interest" description="Disordered" evidence="14">
    <location>
        <begin position="1"/>
        <end position="82"/>
    </location>
</feature>
<evidence type="ECO:0000256" key="7">
    <source>
        <dbReference type="ARBA" id="ARBA00022643"/>
    </source>
</evidence>
<evidence type="ECO:0000256" key="1">
    <source>
        <dbReference type="ARBA" id="ARBA00003572"/>
    </source>
</evidence>
<evidence type="ECO:0000256" key="11">
    <source>
        <dbReference type="ARBA" id="ARBA00022840"/>
    </source>
</evidence>
<proteinExistence type="inferred from homology"/>
<dbReference type="GO" id="GO:0005524">
    <property type="term" value="F:ATP binding"/>
    <property type="evidence" value="ECO:0007669"/>
    <property type="project" value="UniProtKB-KW"/>
</dbReference>
<comment type="pathway">
    <text evidence="2">Cofactor biosynthesis; FMN biosynthesis; FMN from riboflavin (ATP route): step 1/1.</text>
</comment>
<evidence type="ECO:0000313" key="16">
    <source>
        <dbReference type="EMBL" id="EXU97618.1"/>
    </source>
</evidence>
<evidence type="ECO:0000256" key="13">
    <source>
        <dbReference type="ARBA" id="ARBA00047880"/>
    </source>
</evidence>
<dbReference type="GO" id="GO:0005739">
    <property type="term" value="C:mitochondrion"/>
    <property type="evidence" value="ECO:0007669"/>
    <property type="project" value="TreeGrafter"/>
</dbReference>
<evidence type="ECO:0000256" key="12">
    <source>
        <dbReference type="ARBA" id="ARBA00029960"/>
    </source>
</evidence>
<evidence type="ECO:0000256" key="4">
    <source>
        <dbReference type="ARBA" id="ARBA00012105"/>
    </source>
</evidence>
<accession>A0A014P5U1</accession>
<comment type="similarity">
    <text evidence="3">Belongs to the flavokinase family.</text>
</comment>
<dbReference type="GO" id="GO:0008531">
    <property type="term" value="F:riboflavin kinase activity"/>
    <property type="evidence" value="ECO:0007669"/>
    <property type="project" value="UniProtKB-EC"/>
</dbReference>
<feature type="compositionally biased region" description="Low complexity" evidence="14">
    <location>
        <begin position="20"/>
        <end position="43"/>
    </location>
</feature>
<keyword evidence="10 16" id="KW-0418">Kinase</keyword>
<dbReference type="eggNOG" id="ENOG502SKSA">
    <property type="taxonomic scope" value="Eukaryota"/>
</dbReference>
<dbReference type="GO" id="GO:0009398">
    <property type="term" value="P:FMN biosynthetic process"/>
    <property type="evidence" value="ECO:0007669"/>
    <property type="project" value="UniProtKB-UniPathway"/>
</dbReference>
<dbReference type="InterPro" id="IPR023465">
    <property type="entry name" value="Riboflavin_kinase_dom_sf"/>
</dbReference>
<evidence type="ECO:0000313" key="17">
    <source>
        <dbReference type="Proteomes" id="UP000030151"/>
    </source>
</evidence>
<evidence type="ECO:0000256" key="14">
    <source>
        <dbReference type="SAM" id="MobiDB-lite"/>
    </source>
</evidence>
<evidence type="ECO:0000256" key="5">
    <source>
        <dbReference type="ARBA" id="ARBA00017394"/>
    </source>
</evidence>
<evidence type="ECO:0000256" key="8">
    <source>
        <dbReference type="ARBA" id="ARBA00022679"/>
    </source>
</evidence>
<keyword evidence="8" id="KW-0808">Transferase</keyword>
<evidence type="ECO:0000256" key="6">
    <source>
        <dbReference type="ARBA" id="ARBA00022630"/>
    </source>
</evidence>
<keyword evidence="9" id="KW-0547">Nucleotide-binding</keyword>
<feature type="domain" description="Riboflavin kinase" evidence="15">
    <location>
        <begin position="387"/>
        <end position="530"/>
    </location>
</feature>
<comment type="function">
    <text evidence="1">Catalyzes the phosphorylation of riboflavin (vitamin B2) to form flavin mononucleotide (FMN) coenzyme.</text>
</comment>
<dbReference type="Pfam" id="PF01687">
    <property type="entry name" value="Flavokinase"/>
    <property type="match status" value="1"/>
</dbReference>